<keyword evidence="1" id="KW-0805">Transcription regulation</keyword>
<organism evidence="5 6">
    <name type="scientific">Acidocella aminolytica 101 = DSM 11237</name>
    <dbReference type="NCBI Taxonomy" id="1120923"/>
    <lineage>
        <taxon>Bacteria</taxon>
        <taxon>Pseudomonadati</taxon>
        <taxon>Pseudomonadota</taxon>
        <taxon>Alphaproteobacteria</taxon>
        <taxon>Acetobacterales</taxon>
        <taxon>Acidocellaceae</taxon>
        <taxon>Acidocella</taxon>
    </lineage>
</organism>
<gene>
    <name evidence="5" type="ORF">Aam_139_003</name>
</gene>
<dbReference type="InterPro" id="IPR032687">
    <property type="entry name" value="AraC-type_N"/>
</dbReference>
<dbReference type="Pfam" id="PF12833">
    <property type="entry name" value="HTH_18"/>
    <property type="match status" value="1"/>
</dbReference>
<dbReference type="InterPro" id="IPR009057">
    <property type="entry name" value="Homeodomain-like_sf"/>
</dbReference>
<dbReference type="Gene3D" id="1.10.10.60">
    <property type="entry name" value="Homeodomain-like"/>
    <property type="match status" value="1"/>
</dbReference>
<feature type="domain" description="HTH araC/xylS-type" evidence="4">
    <location>
        <begin position="246"/>
        <end position="344"/>
    </location>
</feature>
<protein>
    <submittedName>
        <fullName evidence="5">Transcriptional regulator AraC</fullName>
    </submittedName>
</protein>
<keyword evidence="3" id="KW-0804">Transcription</keyword>
<dbReference type="Pfam" id="PF12625">
    <property type="entry name" value="Arabinose_bd"/>
    <property type="match status" value="1"/>
</dbReference>
<dbReference type="PANTHER" id="PTHR47894:SF4">
    <property type="entry name" value="HTH-TYPE TRANSCRIPTIONAL REGULATOR GADX"/>
    <property type="match status" value="1"/>
</dbReference>
<accession>A0A0D6PKQ8</accession>
<dbReference type="RefSeq" id="WP_048880390.1">
    <property type="nucleotide sequence ID" value="NZ_BANC01000137.1"/>
</dbReference>
<evidence type="ECO:0000256" key="2">
    <source>
        <dbReference type="ARBA" id="ARBA00023125"/>
    </source>
</evidence>
<dbReference type="GO" id="GO:0005829">
    <property type="term" value="C:cytosol"/>
    <property type="evidence" value="ECO:0007669"/>
    <property type="project" value="TreeGrafter"/>
</dbReference>
<name>A0A0D6PKQ8_9PROT</name>
<keyword evidence="6" id="KW-1185">Reference proteome</keyword>
<dbReference type="PROSITE" id="PS01124">
    <property type="entry name" value="HTH_ARAC_FAMILY_2"/>
    <property type="match status" value="1"/>
</dbReference>
<dbReference type="InterPro" id="IPR018060">
    <property type="entry name" value="HTH_AraC"/>
</dbReference>
<comment type="caution">
    <text evidence="5">The sequence shown here is derived from an EMBL/GenBank/DDBJ whole genome shotgun (WGS) entry which is preliminary data.</text>
</comment>
<evidence type="ECO:0000256" key="1">
    <source>
        <dbReference type="ARBA" id="ARBA00023015"/>
    </source>
</evidence>
<dbReference type="GO" id="GO:0003700">
    <property type="term" value="F:DNA-binding transcription factor activity"/>
    <property type="evidence" value="ECO:0007669"/>
    <property type="project" value="InterPro"/>
</dbReference>
<dbReference type="OrthoDB" id="9805730at2"/>
<proteinExistence type="predicted"/>
<sequence>MSKAEPRTVSLPKDGSIRASVIRPILNYFAQEKSDLARLLRQSGLSPLVAEDPYAPIPLPAYLTLFEGAAAMTGDPLLGAKLGHAIHPADLGPLGMLVAQAGSVRRCINVFTRFTNALQTATAVSLLDSAETLLLAYRIEGAPLSLRRQDNEFTLACICGLIRSSFDARWRPLEVHFEHEANAQATALQRLFGAPIRFSQSVSRLLVNASDADLIRKSEDTALVELIETHLRDLLAHTGEPANLSEQVHTLIRLQMSVQRSNLETLAAGLGIPPRSLQRRLAAEGTSVRALLQQCRMQMAQTMLAEGQVSIEHVANALGYADGTAFWRAYKSWTGRAPSHRRYA</sequence>
<keyword evidence="2" id="KW-0238">DNA-binding</keyword>
<dbReference type="SMART" id="SM00342">
    <property type="entry name" value="HTH_ARAC"/>
    <property type="match status" value="1"/>
</dbReference>
<dbReference type="PANTHER" id="PTHR47894">
    <property type="entry name" value="HTH-TYPE TRANSCRIPTIONAL REGULATOR GADX"/>
    <property type="match status" value="1"/>
</dbReference>
<dbReference type="EMBL" id="BANC01000137">
    <property type="protein sequence ID" value="GAN82001.1"/>
    <property type="molecule type" value="Genomic_DNA"/>
</dbReference>
<dbReference type="AlphaFoldDB" id="A0A0D6PKQ8"/>
<evidence type="ECO:0000259" key="4">
    <source>
        <dbReference type="PROSITE" id="PS01124"/>
    </source>
</evidence>
<evidence type="ECO:0000256" key="3">
    <source>
        <dbReference type="ARBA" id="ARBA00023163"/>
    </source>
</evidence>
<dbReference type="SUPFAM" id="SSF46689">
    <property type="entry name" value="Homeodomain-like"/>
    <property type="match status" value="1"/>
</dbReference>
<dbReference type="GO" id="GO:0000976">
    <property type="term" value="F:transcription cis-regulatory region binding"/>
    <property type="evidence" value="ECO:0007669"/>
    <property type="project" value="TreeGrafter"/>
</dbReference>
<reference evidence="5 6" key="1">
    <citation type="submission" date="2012-11" db="EMBL/GenBank/DDBJ databases">
        <title>Whole genome sequence of Acidocella aminolytica 101 = DSM 11237.</title>
        <authorList>
            <person name="Azuma Y."/>
            <person name="Higashiura N."/>
            <person name="Hirakawa H."/>
            <person name="Matsushita K."/>
        </authorList>
    </citation>
    <scope>NUCLEOTIDE SEQUENCE [LARGE SCALE GENOMIC DNA]</scope>
    <source>
        <strain evidence="6">101 / DSM 11237</strain>
    </source>
</reference>
<evidence type="ECO:0000313" key="6">
    <source>
        <dbReference type="Proteomes" id="UP000032668"/>
    </source>
</evidence>
<evidence type="ECO:0000313" key="5">
    <source>
        <dbReference type="EMBL" id="GAN82001.1"/>
    </source>
</evidence>
<dbReference type="STRING" id="1120923.SAMN02746095_03171"/>
<dbReference type="Proteomes" id="UP000032668">
    <property type="component" value="Unassembled WGS sequence"/>
</dbReference>